<gene>
    <name evidence="3" type="ORF">V6N12_066015</name>
</gene>
<comment type="caution">
    <text evidence="3">The sequence shown here is derived from an EMBL/GenBank/DDBJ whole genome shotgun (WGS) entry which is preliminary data.</text>
</comment>
<evidence type="ECO:0000313" key="3">
    <source>
        <dbReference type="EMBL" id="KAK8497165.1"/>
    </source>
</evidence>
<dbReference type="Pfam" id="PF13966">
    <property type="entry name" value="zf-RVT"/>
    <property type="match status" value="1"/>
</dbReference>
<dbReference type="InterPro" id="IPR012337">
    <property type="entry name" value="RNaseH-like_sf"/>
</dbReference>
<sequence length="243" mass="28215">MEAGICVFPKNCLRWGKSSTGCYSVKEFCQLTLNVGTPDVVWENVWERLAPSNVECFVWRLLHGLLPSKLELSKRGISQISDLRCAFCLQEVESTDHVFFGCSFAWSIWCKWYKIWDVQCARPVEGKNFFNSWSSICPMVRVLPLWKMAFFAISWSLWICRNELIFREWNKKVELIIETDCETAVFWINNPNTTPFAFKDLVNECLSIGTNLSWKLYWNRREGNVKADRLAKAGIEPGLMAAR</sequence>
<feature type="domain" description="Reverse transcriptase zinc-binding" evidence="2">
    <location>
        <begin position="23"/>
        <end position="109"/>
    </location>
</feature>
<proteinExistence type="predicted"/>
<feature type="domain" description="RNase H type-1" evidence="1">
    <location>
        <begin position="174"/>
        <end position="233"/>
    </location>
</feature>
<name>A0ABR2ASU2_9ROSI</name>
<dbReference type="EMBL" id="JBBPBM010000327">
    <property type="protein sequence ID" value="KAK8497165.1"/>
    <property type="molecule type" value="Genomic_DNA"/>
</dbReference>
<evidence type="ECO:0000313" key="4">
    <source>
        <dbReference type="Proteomes" id="UP001472677"/>
    </source>
</evidence>
<evidence type="ECO:0008006" key="5">
    <source>
        <dbReference type="Google" id="ProtNLM"/>
    </source>
</evidence>
<dbReference type="InterPro" id="IPR002156">
    <property type="entry name" value="RNaseH_domain"/>
</dbReference>
<evidence type="ECO:0000259" key="1">
    <source>
        <dbReference type="Pfam" id="PF13456"/>
    </source>
</evidence>
<dbReference type="InterPro" id="IPR036397">
    <property type="entry name" value="RNaseH_sf"/>
</dbReference>
<keyword evidence="4" id="KW-1185">Reference proteome</keyword>
<protein>
    <recommendedName>
        <fullName evidence="5">Reverse transcriptase zinc-binding domain-containing protein</fullName>
    </recommendedName>
</protein>
<reference evidence="3 4" key="1">
    <citation type="journal article" date="2024" name="G3 (Bethesda)">
        <title>Genome assembly of Hibiscus sabdariffa L. provides insights into metabolisms of medicinal natural products.</title>
        <authorList>
            <person name="Kim T."/>
        </authorList>
    </citation>
    <scope>NUCLEOTIDE SEQUENCE [LARGE SCALE GENOMIC DNA]</scope>
    <source>
        <strain evidence="3">TK-2024</strain>
        <tissue evidence="3">Old leaves</tissue>
    </source>
</reference>
<accession>A0ABR2ASU2</accession>
<organism evidence="3 4">
    <name type="scientific">Hibiscus sabdariffa</name>
    <name type="common">roselle</name>
    <dbReference type="NCBI Taxonomy" id="183260"/>
    <lineage>
        <taxon>Eukaryota</taxon>
        <taxon>Viridiplantae</taxon>
        <taxon>Streptophyta</taxon>
        <taxon>Embryophyta</taxon>
        <taxon>Tracheophyta</taxon>
        <taxon>Spermatophyta</taxon>
        <taxon>Magnoliopsida</taxon>
        <taxon>eudicotyledons</taxon>
        <taxon>Gunneridae</taxon>
        <taxon>Pentapetalae</taxon>
        <taxon>rosids</taxon>
        <taxon>malvids</taxon>
        <taxon>Malvales</taxon>
        <taxon>Malvaceae</taxon>
        <taxon>Malvoideae</taxon>
        <taxon>Hibiscus</taxon>
    </lineage>
</organism>
<dbReference type="Proteomes" id="UP001472677">
    <property type="component" value="Unassembled WGS sequence"/>
</dbReference>
<dbReference type="Gene3D" id="3.30.420.10">
    <property type="entry name" value="Ribonuclease H-like superfamily/Ribonuclease H"/>
    <property type="match status" value="1"/>
</dbReference>
<dbReference type="SUPFAM" id="SSF53098">
    <property type="entry name" value="Ribonuclease H-like"/>
    <property type="match status" value="1"/>
</dbReference>
<dbReference type="InterPro" id="IPR026960">
    <property type="entry name" value="RVT-Znf"/>
</dbReference>
<evidence type="ECO:0000259" key="2">
    <source>
        <dbReference type="Pfam" id="PF13966"/>
    </source>
</evidence>
<dbReference type="Pfam" id="PF13456">
    <property type="entry name" value="RVT_3"/>
    <property type="match status" value="1"/>
</dbReference>